<keyword evidence="1" id="KW-0479">Metal-binding</keyword>
<dbReference type="PROSITE" id="PS50157">
    <property type="entry name" value="ZINC_FINGER_C2H2_2"/>
    <property type="match status" value="1"/>
</dbReference>
<feature type="compositionally biased region" description="Basic and acidic residues" evidence="2">
    <location>
        <begin position="198"/>
        <end position="207"/>
    </location>
</feature>
<protein>
    <recommendedName>
        <fullName evidence="3">C2H2-type domain-containing protein</fullName>
    </recommendedName>
</protein>
<dbReference type="GO" id="GO:0008270">
    <property type="term" value="F:zinc ion binding"/>
    <property type="evidence" value="ECO:0007669"/>
    <property type="project" value="UniProtKB-KW"/>
</dbReference>
<accession>A0AAN7BIG7</accession>
<reference evidence="4" key="1">
    <citation type="journal article" date="2023" name="Mol. Phylogenet. Evol.">
        <title>Genome-scale phylogeny and comparative genomics of the fungal order Sordariales.</title>
        <authorList>
            <person name="Hensen N."/>
            <person name="Bonometti L."/>
            <person name="Westerberg I."/>
            <person name="Brannstrom I.O."/>
            <person name="Guillou S."/>
            <person name="Cros-Aarteil S."/>
            <person name="Calhoun S."/>
            <person name="Haridas S."/>
            <person name="Kuo A."/>
            <person name="Mondo S."/>
            <person name="Pangilinan J."/>
            <person name="Riley R."/>
            <person name="LaButti K."/>
            <person name="Andreopoulos B."/>
            <person name="Lipzen A."/>
            <person name="Chen C."/>
            <person name="Yan M."/>
            <person name="Daum C."/>
            <person name="Ng V."/>
            <person name="Clum A."/>
            <person name="Steindorff A."/>
            <person name="Ohm R.A."/>
            <person name="Martin F."/>
            <person name="Silar P."/>
            <person name="Natvig D.O."/>
            <person name="Lalanne C."/>
            <person name="Gautier V."/>
            <person name="Ament-Velasquez S.L."/>
            <person name="Kruys A."/>
            <person name="Hutchinson M.I."/>
            <person name="Powell A.J."/>
            <person name="Barry K."/>
            <person name="Miller A.N."/>
            <person name="Grigoriev I.V."/>
            <person name="Debuchy R."/>
            <person name="Gladieux P."/>
            <person name="Hiltunen Thoren M."/>
            <person name="Johannesson H."/>
        </authorList>
    </citation>
    <scope>NUCLEOTIDE SEQUENCE</scope>
    <source>
        <strain evidence="4">CBS 990.96</strain>
    </source>
</reference>
<organism evidence="4 5">
    <name type="scientific">Podospora fimiseda</name>
    <dbReference type="NCBI Taxonomy" id="252190"/>
    <lineage>
        <taxon>Eukaryota</taxon>
        <taxon>Fungi</taxon>
        <taxon>Dikarya</taxon>
        <taxon>Ascomycota</taxon>
        <taxon>Pezizomycotina</taxon>
        <taxon>Sordariomycetes</taxon>
        <taxon>Sordariomycetidae</taxon>
        <taxon>Sordariales</taxon>
        <taxon>Podosporaceae</taxon>
        <taxon>Podospora</taxon>
    </lineage>
</organism>
<gene>
    <name evidence="4" type="ORF">QBC38DRAFT_486386</name>
</gene>
<feature type="compositionally biased region" description="Low complexity" evidence="2">
    <location>
        <begin position="277"/>
        <end position="288"/>
    </location>
</feature>
<keyword evidence="1" id="KW-0862">Zinc</keyword>
<feature type="region of interest" description="Disordered" evidence="2">
    <location>
        <begin position="142"/>
        <end position="180"/>
    </location>
</feature>
<feature type="region of interest" description="Disordered" evidence="2">
    <location>
        <begin position="29"/>
        <end position="89"/>
    </location>
</feature>
<dbReference type="AlphaFoldDB" id="A0AAN7BIG7"/>
<dbReference type="EMBL" id="MU865406">
    <property type="protein sequence ID" value="KAK4224019.1"/>
    <property type="molecule type" value="Genomic_DNA"/>
</dbReference>
<dbReference type="InterPro" id="IPR013087">
    <property type="entry name" value="Znf_C2H2_type"/>
</dbReference>
<proteinExistence type="predicted"/>
<evidence type="ECO:0000256" key="1">
    <source>
        <dbReference type="PROSITE-ProRule" id="PRU00042"/>
    </source>
</evidence>
<evidence type="ECO:0000313" key="5">
    <source>
        <dbReference type="Proteomes" id="UP001301958"/>
    </source>
</evidence>
<evidence type="ECO:0000256" key="2">
    <source>
        <dbReference type="SAM" id="MobiDB-lite"/>
    </source>
</evidence>
<dbReference type="PROSITE" id="PS00028">
    <property type="entry name" value="ZINC_FINGER_C2H2_1"/>
    <property type="match status" value="1"/>
</dbReference>
<feature type="domain" description="C2H2-type" evidence="3">
    <location>
        <begin position="13"/>
        <end position="41"/>
    </location>
</feature>
<reference evidence="4" key="2">
    <citation type="submission" date="2023-05" db="EMBL/GenBank/DDBJ databases">
        <authorList>
            <consortium name="Lawrence Berkeley National Laboratory"/>
            <person name="Steindorff A."/>
            <person name="Hensen N."/>
            <person name="Bonometti L."/>
            <person name="Westerberg I."/>
            <person name="Brannstrom I.O."/>
            <person name="Guillou S."/>
            <person name="Cros-Aarteil S."/>
            <person name="Calhoun S."/>
            <person name="Haridas S."/>
            <person name="Kuo A."/>
            <person name="Mondo S."/>
            <person name="Pangilinan J."/>
            <person name="Riley R."/>
            <person name="Labutti K."/>
            <person name="Andreopoulos B."/>
            <person name="Lipzen A."/>
            <person name="Chen C."/>
            <person name="Yanf M."/>
            <person name="Daum C."/>
            <person name="Ng V."/>
            <person name="Clum A."/>
            <person name="Ohm R."/>
            <person name="Martin F."/>
            <person name="Silar P."/>
            <person name="Natvig D."/>
            <person name="Lalanne C."/>
            <person name="Gautier V."/>
            <person name="Ament-Velasquez S.L."/>
            <person name="Kruys A."/>
            <person name="Hutchinson M.I."/>
            <person name="Powell A.J."/>
            <person name="Barry K."/>
            <person name="Miller A.N."/>
            <person name="Grigoriev I.V."/>
            <person name="Debuchy R."/>
            <person name="Gladieux P."/>
            <person name="Thoren M.H."/>
            <person name="Johannesson H."/>
        </authorList>
    </citation>
    <scope>NUCLEOTIDE SEQUENCE</scope>
    <source>
        <strain evidence="4">CBS 990.96</strain>
    </source>
</reference>
<feature type="region of interest" description="Disordered" evidence="2">
    <location>
        <begin position="198"/>
        <end position="294"/>
    </location>
</feature>
<comment type="caution">
    <text evidence="4">The sequence shown here is derived from an EMBL/GenBank/DDBJ whole genome shotgun (WGS) entry which is preliminary data.</text>
</comment>
<keyword evidence="1" id="KW-0863">Zinc-finger</keyword>
<feature type="compositionally biased region" description="Acidic residues" evidence="2">
    <location>
        <begin position="224"/>
        <end position="256"/>
    </location>
</feature>
<evidence type="ECO:0000259" key="3">
    <source>
        <dbReference type="PROSITE" id="PS50157"/>
    </source>
</evidence>
<name>A0AAN7BIG7_9PEZI</name>
<feature type="compositionally biased region" description="Low complexity" evidence="2">
    <location>
        <begin position="57"/>
        <end position="77"/>
    </location>
</feature>
<sequence length="294" mass="32851">MSTPPPSTSSSRMTCRRCTQSFDSRNKLMRHVFRDHSPPGSAKVNSPVLPAARTVKQSRPQQQQRQTSNPPSLSIHPPAQPVPPPSSSSVHPFLILSKEQQILFVFHVLRIFFSVVMKQHEKQQNQYPQNQQLPLPFLRAAEPASPDLSSPTLQGSIPDEQHHWQQQHSNSQGLAFRGGPAVPDCLDQFYQDEKELMGKGKEQEEHVGFAGGTEEMGSLRGQEEENNDFDDNDDNDDDDNDNDDEDDEDDDDDDEGGGASLSSPDYEDTGTRGWRNSLSSGSRSSDSWEYSDLD</sequence>
<evidence type="ECO:0000313" key="4">
    <source>
        <dbReference type="EMBL" id="KAK4224019.1"/>
    </source>
</evidence>
<dbReference type="Proteomes" id="UP001301958">
    <property type="component" value="Unassembled WGS sequence"/>
</dbReference>
<keyword evidence="5" id="KW-1185">Reference proteome</keyword>